<sequence length="260" mass="29518">MYSSDKMIIHRLSADVPYVNIYPIADAHIGSAEFDESLFKTWLGVVLSDSLGYVVMAGDMLNNGIKSSKTNVYEEVMRPRDQKEYLYESLRPIAEAGKILCANGGNHCYRNVREVDNDPLYDVMCWWRIGHLYRQDACYMKLSLGKTVKNHSKPVVYGVVTVHGATQNKHDKWAAGVDGADVIISGHTHTPDYKPRSKIKLDLRNDKVILAPYRQVVCPPFTKYGGYAQRAEYQPFACTEIQRLKLYGSRKRIAFTAEEV</sequence>
<reference evidence="1" key="1">
    <citation type="submission" date="2020-08" db="EMBL/GenBank/DDBJ databases">
        <title>Genome public.</title>
        <authorList>
            <person name="Liu C."/>
            <person name="Sun Q."/>
        </authorList>
    </citation>
    <scope>NUCLEOTIDE SEQUENCE</scope>
    <source>
        <strain evidence="1">NSJ-44</strain>
    </source>
</reference>
<evidence type="ECO:0000313" key="2">
    <source>
        <dbReference type="Proteomes" id="UP000654279"/>
    </source>
</evidence>
<comment type="caution">
    <text evidence="1">The sequence shown here is derived from an EMBL/GenBank/DDBJ whole genome shotgun (WGS) entry which is preliminary data.</text>
</comment>
<organism evidence="1 2">
    <name type="scientific">Luoshenia tenuis</name>
    <dbReference type="NCBI Taxonomy" id="2763654"/>
    <lineage>
        <taxon>Bacteria</taxon>
        <taxon>Bacillati</taxon>
        <taxon>Bacillota</taxon>
        <taxon>Clostridia</taxon>
        <taxon>Christensenellales</taxon>
        <taxon>Christensenellaceae</taxon>
        <taxon>Luoshenia</taxon>
    </lineage>
</organism>
<dbReference type="SUPFAM" id="SSF56300">
    <property type="entry name" value="Metallo-dependent phosphatases"/>
    <property type="match status" value="1"/>
</dbReference>
<name>A0A926D0T6_9FIRM</name>
<gene>
    <name evidence="1" type="ORF">H8699_02145</name>
</gene>
<dbReference type="InterPro" id="IPR029052">
    <property type="entry name" value="Metallo-depent_PP-like"/>
</dbReference>
<dbReference type="Proteomes" id="UP000654279">
    <property type="component" value="Unassembled WGS sequence"/>
</dbReference>
<accession>A0A926D0T6</accession>
<keyword evidence="2" id="KW-1185">Reference proteome</keyword>
<dbReference type="AlphaFoldDB" id="A0A926D0T6"/>
<evidence type="ECO:0008006" key="3">
    <source>
        <dbReference type="Google" id="ProtNLM"/>
    </source>
</evidence>
<protein>
    <recommendedName>
        <fullName evidence="3">Calcineurin-like phosphoesterase domain-containing protein</fullName>
    </recommendedName>
</protein>
<proteinExistence type="predicted"/>
<evidence type="ECO:0000313" key="1">
    <source>
        <dbReference type="EMBL" id="MBC8528240.1"/>
    </source>
</evidence>
<dbReference type="RefSeq" id="WP_249284277.1">
    <property type="nucleotide sequence ID" value="NZ_JACRSO010000001.1"/>
</dbReference>
<dbReference type="EMBL" id="JACRSO010000001">
    <property type="protein sequence ID" value="MBC8528240.1"/>
    <property type="molecule type" value="Genomic_DNA"/>
</dbReference>